<sequence>MNRASNPSWWDEHKTSGWERVKEALRRDWEQTKADFTNNKGEELNQDVDDTVKQVLGKQPIPPPHVPNSGWDDVEPGLRYGWGAAGQYSEHSDWDDRVESKLREEWNDMKSGRTWDQARGAVRRGWESARRKAS</sequence>
<evidence type="ECO:0000313" key="1">
    <source>
        <dbReference type="EMBL" id="KYF68651.1"/>
    </source>
</evidence>
<gene>
    <name evidence="1" type="ORF">BE15_46285</name>
</gene>
<dbReference type="RefSeq" id="WP_061608954.1">
    <property type="nucleotide sequence ID" value="NZ_JEMA01000548.1"/>
</dbReference>
<dbReference type="AlphaFoldDB" id="A0A150QKY6"/>
<dbReference type="EMBL" id="JEMA01000548">
    <property type="protein sequence ID" value="KYF68651.1"/>
    <property type="molecule type" value="Genomic_DNA"/>
</dbReference>
<accession>A0A150QKY6</accession>
<comment type="caution">
    <text evidence="1">The sequence shown here is derived from an EMBL/GenBank/DDBJ whole genome shotgun (WGS) entry which is preliminary data.</text>
</comment>
<evidence type="ECO:0000313" key="2">
    <source>
        <dbReference type="Proteomes" id="UP000075260"/>
    </source>
</evidence>
<name>A0A150QKY6_SORCE</name>
<reference evidence="1 2" key="1">
    <citation type="submission" date="2014-02" db="EMBL/GenBank/DDBJ databases">
        <title>The small core and large imbalanced accessory genome model reveals a collaborative survival strategy of Sorangium cellulosum strains in nature.</title>
        <authorList>
            <person name="Han K."/>
            <person name="Peng R."/>
            <person name="Blom J."/>
            <person name="Li Y.-Z."/>
        </authorList>
    </citation>
    <scope>NUCLEOTIDE SEQUENCE [LARGE SCALE GENOMIC DNA]</scope>
    <source>
        <strain evidence="1 2">So0008-312</strain>
    </source>
</reference>
<dbReference type="Proteomes" id="UP000075260">
    <property type="component" value="Unassembled WGS sequence"/>
</dbReference>
<organism evidence="1 2">
    <name type="scientific">Sorangium cellulosum</name>
    <name type="common">Polyangium cellulosum</name>
    <dbReference type="NCBI Taxonomy" id="56"/>
    <lineage>
        <taxon>Bacteria</taxon>
        <taxon>Pseudomonadati</taxon>
        <taxon>Myxococcota</taxon>
        <taxon>Polyangia</taxon>
        <taxon>Polyangiales</taxon>
        <taxon>Polyangiaceae</taxon>
        <taxon>Sorangium</taxon>
    </lineage>
</organism>
<dbReference type="OrthoDB" id="276606at2"/>
<protein>
    <submittedName>
        <fullName evidence="1">Uncharacterized protein</fullName>
    </submittedName>
</protein>
<proteinExistence type="predicted"/>